<keyword evidence="1" id="KW-0326">Glycosidase</keyword>
<keyword evidence="2" id="KW-0119">Carbohydrate metabolism</keyword>
<evidence type="ECO:0000256" key="3">
    <source>
        <dbReference type="SAM" id="MobiDB-lite"/>
    </source>
</evidence>
<evidence type="ECO:0000256" key="1">
    <source>
        <dbReference type="ARBA" id="ARBA00023295"/>
    </source>
</evidence>
<dbReference type="SUPFAM" id="SSF55486">
    <property type="entry name" value="Metalloproteases ('zincins'), catalytic domain"/>
    <property type="match status" value="1"/>
</dbReference>
<keyword evidence="1" id="KW-0378">Hydrolase</keyword>
<keyword evidence="4" id="KW-0732">Signal</keyword>
<keyword evidence="7" id="KW-1185">Reference proteome</keyword>
<feature type="domain" description="Fibronectin type-III" evidence="5">
    <location>
        <begin position="475"/>
        <end position="573"/>
    </location>
</feature>
<dbReference type="Proteomes" id="UP000662818">
    <property type="component" value="Chromosome"/>
</dbReference>
<protein>
    <recommendedName>
        <fullName evidence="5">Fibronectin type-III domain-containing protein</fullName>
    </recommendedName>
</protein>
<feature type="compositionally biased region" description="Pro residues" evidence="3">
    <location>
        <begin position="451"/>
        <end position="467"/>
    </location>
</feature>
<feature type="region of interest" description="Disordered" evidence="3">
    <location>
        <begin position="444"/>
        <end position="487"/>
    </location>
</feature>
<evidence type="ECO:0000256" key="4">
    <source>
        <dbReference type="SAM" id="SignalP"/>
    </source>
</evidence>
<evidence type="ECO:0000313" key="6">
    <source>
        <dbReference type="EMBL" id="QSR25441.1"/>
    </source>
</evidence>
<dbReference type="Gene3D" id="2.60.40.10">
    <property type="entry name" value="Immunoglobulins"/>
    <property type="match status" value="1"/>
</dbReference>
<keyword evidence="2" id="KW-0624">Polysaccharide degradation</keyword>
<feature type="signal peptide" evidence="4">
    <location>
        <begin position="1"/>
        <end position="29"/>
    </location>
</feature>
<dbReference type="Gene3D" id="2.60.120.380">
    <property type="match status" value="1"/>
</dbReference>
<evidence type="ECO:0000313" key="7">
    <source>
        <dbReference type="Proteomes" id="UP000662818"/>
    </source>
</evidence>
<gene>
    <name evidence="6" type="ORF">CFH99_07355</name>
</gene>
<sequence>MLRSGLLALTSLAVSLAVSVAGLAMPATADDSTGPDPASPGLVVTEDGGSFYLDEWGPPPSTPTVTSRSVATALASYTEADAFTLHSRPGAAQKIFLDFDGGSLLSTNSWLLQGLSTLLFPGWSLDGSAAFSDTERATVIEVWARMAEDFAPFDIDVTTEEPASGGLFRSSSGDTSYGTRVAFSSGTSISSALCRSACGGLAWIGTFDAILSGGETRSPAWVFPSSLGNRAKSMAEAGSHEAGHTLGLGHDGTTTSGYYSGTSLWGPLMGSPYSAGVTQWSKGDYANANNHEDDLAVVQTNGVTLRADEAGDSVATAVPLAALSGGRGVITTRDDEDWITITDCSGTVTVHADPASVGGNLDIGLELRGPTGTLITSAATATNRMTSGVTGLDAGFSRTLSGGPYHVVVKGIGSGTTSPSTWPSIGYDDYGSLGAYRLTVTGCSAGEVPPGDDPPVDEPPVVEPPSTTPATRPGAPSRPRALPGTRGGIRTIVARWTPPAVTGGMSITGYQITAYRIGVTGRVVARASARTLAAGTHRVSLRLPRGRWVVRVRARNAVGWGPLSAASARVVPR</sequence>
<accession>A0ABX7PI10</accession>
<organism evidence="6 7">
    <name type="scientific">Nocardioides aromaticivorans</name>
    <dbReference type="NCBI Taxonomy" id="200618"/>
    <lineage>
        <taxon>Bacteria</taxon>
        <taxon>Bacillati</taxon>
        <taxon>Actinomycetota</taxon>
        <taxon>Actinomycetes</taxon>
        <taxon>Propionibacteriales</taxon>
        <taxon>Nocardioidaceae</taxon>
        <taxon>Nocardioides</taxon>
    </lineage>
</organism>
<evidence type="ECO:0000256" key="2">
    <source>
        <dbReference type="ARBA" id="ARBA00023326"/>
    </source>
</evidence>
<dbReference type="InterPro" id="IPR036116">
    <property type="entry name" value="FN3_sf"/>
</dbReference>
<dbReference type="PROSITE" id="PS50853">
    <property type="entry name" value="FN3"/>
    <property type="match status" value="1"/>
</dbReference>
<dbReference type="InterPro" id="IPR003961">
    <property type="entry name" value="FN3_dom"/>
</dbReference>
<dbReference type="RefSeq" id="WP_207009619.1">
    <property type="nucleotide sequence ID" value="NZ_CP022295.1"/>
</dbReference>
<feature type="chain" id="PRO_5047545866" description="Fibronectin type-III domain-containing protein" evidence="4">
    <location>
        <begin position="30"/>
        <end position="573"/>
    </location>
</feature>
<dbReference type="InterPro" id="IPR013783">
    <property type="entry name" value="Ig-like_fold"/>
</dbReference>
<dbReference type="SMART" id="SM00060">
    <property type="entry name" value="FN3"/>
    <property type="match status" value="1"/>
</dbReference>
<proteinExistence type="predicted"/>
<reference evidence="6 7" key="1">
    <citation type="submission" date="2017-06" db="EMBL/GenBank/DDBJ databases">
        <title>Complete Genome Sequence of the Soil Carbazole-Degrading Bacterium Nocardioides aromaticivorans IC177.</title>
        <authorList>
            <person name="Vejarano F."/>
            <person name="Suzuki-Minakuchi C."/>
            <person name="Ohtsubo Y."/>
            <person name="Tsuda M."/>
            <person name="Okada K."/>
            <person name="Nojiri H."/>
        </authorList>
    </citation>
    <scope>NUCLEOTIDE SEQUENCE [LARGE SCALE GENOMIC DNA]</scope>
    <source>
        <strain evidence="6 7">IC177</strain>
    </source>
</reference>
<dbReference type="CDD" id="cd00063">
    <property type="entry name" value="FN3"/>
    <property type="match status" value="1"/>
</dbReference>
<name>A0ABX7PI10_9ACTN</name>
<dbReference type="SUPFAM" id="SSF49265">
    <property type="entry name" value="Fibronectin type III"/>
    <property type="match status" value="1"/>
</dbReference>
<dbReference type="EMBL" id="CP022295">
    <property type="protein sequence ID" value="QSR25441.1"/>
    <property type="molecule type" value="Genomic_DNA"/>
</dbReference>
<evidence type="ECO:0000259" key="5">
    <source>
        <dbReference type="PROSITE" id="PS50853"/>
    </source>
</evidence>